<reference evidence="2 3" key="1">
    <citation type="submission" date="2019-12" db="EMBL/GenBank/DDBJ databases">
        <authorList>
            <person name="Jiao W.-B."/>
            <person name="Schneeberger K."/>
        </authorList>
    </citation>
    <scope>NUCLEOTIDE SEQUENCE [LARGE SCALE GENOMIC DNA]</scope>
    <source>
        <strain evidence="3">cv. C24</strain>
    </source>
</reference>
<dbReference type="PANTHER" id="PTHR47123">
    <property type="entry name" value="F-BOX PROTEIN SKIP23"/>
    <property type="match status" value="1"/>
</dbReference>
<evidence type="ECO:0000313" key="3">
    <source>
        <dbReference type="Proteomes" id="UP000434276"/>
    </source>
</evidence>
<dbReference type="AlphaFoldDB" id="A0A5S9WSN8"/>
<dbReference type="EMBL" id="CACSHJ010000087">
    <property type="protein sequence ID" value="CAA0317860.1"/>
    <property type="molecule type" value="Genomic_DNA"/>
</dbReference>
<dbReference type="PANTHER" id="PTHR47123:SF25">
    <property type="entry name" value="F-BOX PROTEIN"/>
    <property type="match status" value="1"/>
</dbReference>
<sequence>MADWSTLPVDLLNMIAGRLFSNIELKRFRSICRSWRSSVPGAGKKNPFRTRPLILLNPNPNKPLTDHRRRGEFLSRSAFFRVTLSSSPSQGWLIKSDVDVSSGKLHLLDPLSRLPMEHSRKRVDLSEFTITEIREAYQVHDWRTRKETRPIFKRVALVKDKEGDNQVLGIRSTGKMMYWDIKTWKAKEEGYEFSDIIVHKGQTYALDSIGIVYWIRSDLKFIRFGPLVGDWTGDRRLVECCGEFYIVERLVGESTWKRKADDTGYEYAKTVGFKVYKFDDEQGKMMEVKSLGDKAFVIATDTCFSVLAHEFYGCLENAIYFTADTMIKVFKLDNGNGSSIETTIYPYAQSCFQMFVPSFL</sequence>
<protein>
    <recommendedName>
        <fullName evidence="1">KIB1-4 beta-propeller domain-containing protein</fullName>
    </recommendedName>
</protein>
<dbReference type="Pfam" id="PF03478">
    <property type="entry name" value="Beta-prop_KIB1-4"/>
    <property type="match status" value="1"/>
</dbReference>
<evidence type="ECO:0000259" key="1">
    <source>
        <dbReference type="Pfam" id="PF03478"/>
    </source>
</evidence>
<dbReference type="Proteomes" id="UP000434276">
    <property type="component" value="Unassembled WGS sequence"/>
</dbReference>
<gene>
    <name evidence="2" type="ORF">C24_LOCUS5474</name>
</gene>
<organism evidence="2 3">
    <name type="scientific">Arabidopsis thaliana</name>
    <name type="common">Mouse-ear cress</name>
    <dbReference type="NCBI Taxonomy" id="3702"/>
    <lineage>
        <taxon>Eukaryota</taxon>
        <taxon>Viridiplantae</taxon>
        <taxon>Streptophyta</taxon>
        <taxon>Embryophyta</taxon>
        <taxon>Tracheophyta</taxon>
        <taxon>Spermatophyta</taxon>
        <taxon>Magnoliopsida</taxon>
        <taxon>eudicotyledons</taxon>
        <taxon>Gunneridae</taxon>
        <taxon>Pentapetalae</taxon>
        <taxon>rosids</taxon>
        <taxon>malvids</taxon>
        <taxon>Brassicales</taxon>
        <taxon>Brassicaceae</taxon>
        <taxon>Camelineae</taxon>
        <taxon>Arabidopsis</taxon>
    </lineage>
</organism>
<dbReference type="InterPro" id="IPR051304">
    <property type="entry name" value="SCF_F-box_domain"/>
</dbReference>
<proteinExistence type="predicted"/>
<accession>A0A5S9WSN8</accession>
<evidence type="ECO:0000313" key="2">
    <source>
        <dbReference type="EMBL" id="CAA0317860.1"/>
    </source>
</evidence>
<dbReference type="OrthoDB" id="1082638at2759"/>
<name>A0A5S9WSN8_ARATH</name>
<feature type="domain" description="KIB1-4 beta-propeller" evidence="1">
    <location>
        <begin position="86"/>
        <end position="330"/>
    </location>
</feature>
<dbReference type="InterPro" id="IPR005174">
    <property type="entry name" value="KIB1-4_b-propeller"/>
</dbReference>